<organism evidence="2 3">
    <name type="scientific">Hymenobacter cellulosilyticus</name>
    <dbReference type="NCBI Taxonomy" id="2932248"/>
    <lineage>
        <taxon>Bacteria</taxon>
        <taxon>Pseudomonadati</taxon>
        <taxon>Bacteroidota</taxon>
        <taxon>Cytophagia</taxon>
        <taxon>Cytophagales</taxon>
        <taxon>Hymenobacteraceae</taxon>
        <taxon>Hymenobacter</taxon>
    </lineage>
</organism>
<keyword evidence="3" id="KW-1185">Reference proteome</keyword>
<reference evidence="2" key="1">
    <citation type="submission" date="2022-04" db="EMBL/GenBank/DDBJ databases">
        <title>Hymenobacter sp. isolated from the air.</title>
        <authorList>
            <person name="Won M."/>
            <person name="Lee C.-M."/>
            <person name="Woen H.-Y."/>
            <person name="Kwon S.-W."/>
        </authorList>
    </citation>
    <scope>NUCLEOTIDE SEQUENCE</scope>
    <source>
        <strain evidence="2">5116S-3</strain>
        <plasmid evidence="2">unnamed1</plasmid>
    </source>
</reference>
<evidence type="ECO:0000313" key="3">
    <source>
        <dbReference type="Proteomes" id="UP000831796"/>
    </source>
</evidence>
<protein>
    <submittedName>
        <fullName evidence="2">Uncharacterized protein</fullName>
    </submittedName>
</protein>
<dbReference type="AlphaFoldDB" id="A0A8T9QC57"/>
<feature type="region of interest" description="Disordered" evidence="1">
    <location>
        <begin position="151"/>
        <end position="226"/>
    </location>
</feature>
<dbReference type="EMBL" id="CP095047">
    <property type="protein sequence ID" value="UOQ75126.1"/>
    <property type="molecule type" value="Genomic_DNA"/>
</dbReference>
<name>A0A8T9QC57_9BACT</name>
<dbReference type="RefSeq" id="WP_244678459.1">
    <property type="nucleotide sequence ID" value="NZ_CP095047.1"/>
</dbReference>
<sequence length="226" mass="24081">MAELDENQTQAPLYLSQLPTSNGTIAGNWLQPQQAHHSLFQVLLNPANPNQAALLPAPGADGALMSSYHDTLGSVYQLGTSPGQADQYVRLERPTLLEKSGDNWKVVQQGRVGFSPNAPEPLGALFGEPAPTPARELELGQQGMIPVATASEQTTAPAKESPASEMPAQEGSNKMEETPQTVRPEQTAPAGQGQESEPKAELLPRLSLLQHKQGSCRFTGGRKASK</sequence>
<dbReference type="Proteomes" id="UP000831796">
    <property type="component" value="Plasmid unnamed1"/>
</dbReference>
<geneLocation type="plasmid" evidence="2 3">
    <name>unnamed1</name>
</geneLocation>
<proteinExistence type="predicted"/>
<gene>
    <name evidence="2" type="ORF">MUN79_29065</name>
</gene>
<accession>A0A8T9QC57</accession>
<dbReference type="KEGG" id="hcu:MUN79_29065"/>
<keyword evidence="2" id="KW-0614">Plasmid</keyword>
<evidence type="ECO:0000313" key="2">
    <source>
        <dbReference type="EMBL" id="UOQ75126.1"/>
    </source>
</evidence>
<evidence type="ECO:0000256" key="1">
    <source>
        <dbReference type="SAM" id="MobiDB-lite"/>
    </source>
</evidence>